<evidence type="ECO:0000313" key="6">
    <source>
        <dbReference type="Proteomes" id="UP000182661"/>
    </source>
</evidence>
<feature type="domain" description="Multidrug resistance protein MdtA-like barrel-sandwich hybrid" evidence="4">
    <location>
        <begin position="59"/>
        <end position="193"/>
    </location>
</feature>
<dbReference type="Gene3D" id="2.40.50.100">
    <property type="match status" value="1"/>
</dbReference>
<dbReference type="Gene3D" id="1.10.287.470">
    <property type="entry name" value="Helix hairpin bin"/>
    <property type="match status" value="1"/>
</dbReference>
<dbReference type="PROSITE" id="PS51257">
    <property type="entry name" value="PROKAR_LIPOPROTEIN"/>
    <property type="match status" value="1"/>
</dbReference>
<dbReference type="SUPFAM" id="SSF111369">
    <property type="entry name" value="HlyD-like secretion proteins"/>
    <property type="match status" value="1"/>
</dbReference>
<evidence type="ECO:0000313" key="5">
    <source>
        <dbReference type="EMBL" id="OJF99725.1"/>
    </source>
</evidence>
<dbReference type="OrthoDB" id="9813967at2"/>
<proteinExistence type="inferred from homology"/>
<dbReference type="InterPro" id="IPR006143">
    <property type="entry name" value="RND_pump_MFP"/>
</dbReference>
<keyword evidence="6" id="KW-1185">Reference proteome</keyword>
<evidence type="ECO:0000256" key="2">
    <source>
        <dbReference type="SAM" id="SignalP"/>
    </source>
</evidence>
<gene>
    <name evidence="5" type="ORF">AX760_11740</name>
</gene>
<feature type="signal peptide" evidence="2">
    <location>
        <begin position="1"/>
        <end position="18"/>
    </location>
</feature>
<keyword evidence="2" id="KW-0732">Signal</keyword>
<dbReference type="NCBIfam" id="TIGR01730">
    <property type="entry name" value="RND_mfp"/>
    <property type="match status" value="1"/>
</dbReference>
<evidence type="ECO:0000259" key="4">
    <source>
        <dbReference type="Pfam" id="PF25917"/>
    </source>
</evidence>
<sequence>MRRLMMLALIGFSLAACAPEEQPPQKETRRVEAVIVKPALVSDTISTTGEISARVQSDLSFRVSGRLVERRVDIGDRVTVGQVLARIDAEEQKADLQVALANLNSAEALETQARQGFDRQQSLFTTGVTTRAALDNSRESLLTTQASVQSAQAQLDAARDALGQTDLKADASGIITARSAEVGQVAQAAQSMFTLAHDGPRDAVINADESALLGRQLESVAEVKLLSGDGTFKATVREVSPTIDTTTGTIRVKLGLEDAPDAPLGSAVTVTARYKPQTVIELPWSAMASDAGRPAVWLIDSKTGAVSLRRVVVAAYSTQRFSVESGVSEGDIVVSNGTKFLSAGDLVSHEGAAQ</sequence>
<evidence type="ECO:0000259" key="3">
    <source>
        <dbReference type="Pfam" id="PF25876"/>
    </source>
</evidence>
<dbReference type="RefSeq" id="WP_071831879.1">
    <property type="nucleotide sequence ID" value="NZ_LSRP01000057.1"/>
</dbReference>
<reference evidence="5 6" key="1">
    <citation type="submission" date="2016-02" db="EMBL/GenBank/DDBJ databases">
        <title>Genome sequencing of a beta-galactosidase producing bacteria Rhizobium sp. 59.</title>
        <authorList>
            <person name="Wang D."/>
            <person name="Kot W."/>
            <person name="Qin Y."/>
            <person name="Hansen L."/>
            <person name="Naqvi K."/>
            <person name="Rensing C."/>
        </authorList>
    </citation>
    <scope>NUCLEOTIDE SEQUENCE [LARGE SCALE GENOMIC DNA]</scope>
    <source>
        <strain evidence="5 6">59</strain>
    </source>
</reference>
<feature type="chain" id="PRO_5025028991" evidence="2">
    <location>
        <begin position="19"/>
        <end position="354"/>
    </location>
</feature>
<accession>A0A657LWY0</accession>
<feature type="domain" description="Multidrug resistance protein MdtA-like alpha-helical hairpin" evidence="3">
    <location>
        <begin position="96"/>
        <end position="165"/>
    </location>
</feature>
<comment type="similarity">
    <text evidence="1">Belongs to the membrane fusion protein (MFP) (TC 8.A.1) family.</text>
</comment>
<dbReference type="Gene3D" id="2.40.30.170">
    <property type="match status" value="1"/>
</dbReference>
<dbReference type="Proteomes" id="UP000182661">
    <property type="component" value="Unassembled WGS sequence"/>
</dbReference>
<name>A0A657LWY0_9HYPH</name>
<organism evidence="5 6">
    <name type="scientific">Pararhizobium antarcticum</name>
    <dbReference type="NCBI Taxonomy" id="1798805"/>
    <lineage>
        <taxon>Bacteria</taxon>
        <taxon>Pseudomonadati</taxon>
        <taxon>Pseudomonadota</taxon>
        <taxon>Alphaproteobacteria</taxon>
        <taxon>Hyphomicrobiales</taxon>
        <taxon>Rhizobiaceae</taxon>
        <taxon>Rhizobium/Agrobacterium group</taxon>
        <taxon>Pararhizobium</taxon>
    </lineage>
</organism>
<protein>
    <submittedName>
        <fullName evidence="5">Efflux transporter periplasmic adaptor subunit</fullName>
    </submittedName>
</protein>
<dbReference type="AlphaFoldDB" id="A0A657LWY0"/>
<dbReference type="Pfam" id="PF25876">
    <property type="entry name" value="HH_MFP_RND"/>
    <property type="match status" value="1"/>
</dbReference>
<dbReference type="PANTHER" id="PTHR30469:SF38">
    <property type="entry name" value="HLYD FAMILY SECRETION PROTEIN"/>
    <property type="match status" value="1"/>
</dbReference>
<dbReference type="InterPro" id="IPR058625">
    <property type="entry name" value="MdtA-like_BSH"/>
</dbReference>
<evidence type="ECO:0000256" key="1">
    <source>
        <dbReference type="ARBA" id="ARBA00009477"/>
    </source>
</evidence>
<dbReference type="GO" id="GO:0015562">
    <property type="term" value="F:efflux transmembrane transporter activity"/>
    <property type="evidence" value="ECO:0007669"/>
    <property type="project" value="TreeGrafter"/>
</dbReference>
<dbReference type="Gene3D" id="2.40.420.20">
    <property type="match status" value="1"/>
</dbReference>
<dbReference type="GO" id="GO:1990281">
    <property type="term" value="C:efflux pump complex"/>
    <property type="evidence" value="ECO:0007669"/>
    <property type="project" value="TreeGrafter"/>
</dbReference>
<dbReference type="InterPro" id="IPR058624">
    <property type="entry name" value="MdtA-like_HH"/>
</dbReference>
<comment type="caution">
    <text evidence="5">The sequence shown here is derived from an EMBL/GenBank/DDBJ whole genome shotgun (WGS) entry which is preliminary data.</text>
</comment>
<dbReference type="Pfam" id="PF25917">
    <property type="entry name" value="BSH_RND"/>
    <property type="match status" value="1"/>
</dbReference>
<dbReference type="EMBL" id="LSRP01000057">
    <property type="protein sequence ID" value="OJF99725.1"/>
    <property type="molecule type" value="Genomic_DNA"/>
</dbReference>
<dbReference type="PANTHER" id="PTHR30469">
    <property type="entry name" value="MULTIDRUG RESISTANCE PROTEIN MDTA"/>
    <property type="match status" value="1"/>
</dbReference>